<dbReference type="Pfam" id="PF01535">
    <property type="entry name" value="PPR"/>
    <property type="match status" value="1"/>
</dbReference>
<name>A0AAU9S368_THLAR</name>
<dbReference type="FunFam" id="1.25.40.10:FF:000427">
    <property type="entry name" value="Pentatricopeptide repeat-containing protein chloroplastic"/>
    <property type="match status" value="1"/>
</dbReference>
<dbReference type="EMBL" id="CAJVSB020000679">
    <property type="protein sequence ID" value="CAH2057503.1"/>
    <property type="molecule type" value="Genomic_DNA"/>
</dbReference>
<evidence type="ECO:0000313" key="4">
    <source>
        <dbReference type="Proteomes" id="UP000836841"/>
    </source>
</evidence>
<dbReference type="Proteomes" id="UP000836841">
    <property type="component" value="Unassembled WGS sequence"/>
</dbReference>
<gene>
    <name evidence="3" type="ORF">TAV2_LOCUS12188</name>
</gene>
<sequence length="285" mass="31875">MYSKFSAIDASRKVFNEMPEKNIFAWTSMVTGYGQSHQTDEAMVLVREMLRLGVKPSEVTYTCLLSSFHYPDDSDYCRQIHCRLIYEGLESDIYLAATLATVYSECNTNLEDFYRICSNITIWDQVSWNAVIAGFSNLGICGEAVLCFRDMRQAGIVVDFFTFTSVLKATGTLSDLEVGRQVHCLVIKSGYASDTYVQNGLISMYARCGSISNAKGVFLSMDKQDVISWNSLISGFAQHGYGREAVEMFEEMKRSVVKPDLITFLAVLTACSHVGLLNKDLSILI</sequence>
<dbReference type="GO" id="GO:0009451">
    <property type="term" value="P:RNA modification"/>
    <property type="evidence" value="ECO:0007669"/>
    <property type="project" value="InterPro"/>
</dbReference>
<evidence type="ECO:0000256" key="2">
    <source>
        <dbReference type="PROSITE-ProRule" id="PRU00708"/>
    </source>
</evidence>
<dbReference type="Gene3D" id="1.25.40.10">
    <property type="entry name" value="Tetratricopeptide repeat domain"/>
    <property type="match status" value="3"/>
</dbReference>
<feature type="repeat" description="PPR" evidence="2">
    <location>
        <begin position="225"/>
        <end position="259"/>
    </location>
</feature>
<dbReference type="PANTHER" id="PTHR47926">
    <property type="entry name" value="PENTATRICOPEPTIDE REPEAT-CONTAINING PROTEIN"/>
    <property type="match status" value="1"/>
</dbReference>
<evidence type="ECO:0008006" key="5">
    <source>
        <dbReference type="Google" id="ProtNLM"/>
    </source>
</evidence>
<evidence type="ECO:0000313" key="3">
    <source>
        <dbReference type="EMBL" id="CAH2057503.1"/>
    </source>
</evidence>
<keyword evidence="1" id="KW-0677">Repeat</keyword>
<dbReference type="PROSITE" id="PS51375">
    <property type="entry name" value="PPR"/>
    <property type="match status" value="3"/>
</dbReference>
<feature type="repeat" description="PPR" evidence="2">
    <location>
        <begin position="124"/>
        <end position="158"/>
    </location>
</feature>
<dbReference type="PANTHER" id="PTHR47926:SF342">
    <property type="entry name" value="TETRATRICOPEPTIDE-LIKE HELICAL DOMAIN-CONTAINING PROTEIN-RELATED"/>
    <property type="match status" value="1"/>
</dbReference>
<dbReference type="InterPro" id="IPR011990">
    <property type="entry name" value="TPR-like_helical_dom_sf"/>
</dbReference>
<dbReference type="Pfam" id="PF13041">
    <property type="entry name" value="PPR_2"/>
    <property type="match status" value="3"/>
</dbReference>
<protein>
    <recommendedName>
        <fullName evidence="5">Pentatricopeptide repeat-containing protein</fullName>
    </recommendedName>
</protein>
<comment type="caution">
    <text evidence="3">The sequence shown here is derived from an EMBL/GenBank/DDBJ whole genome shotgun (WGS) entry which is preliminary data.</text>
</comment>
<organism evidence="3 4">
    <name type="scientific">Thlaspi arvense</name>
    <name type="common">Field penny-cress</name>
    <dbReference type="NCBI Taxonomy" id="13288"/>
    <lineage>
        <taxon>Eukaryota</taxon>
        <taxon>Viridiplantae</taxon>
        <taxon>Streptophyta</taxon>
        <taxon>Embryophyta</taxon>
        <taxon>Tracheophyta</taxon>
        <taxon>Spermatophyta</taxon>
        <taxon>Magnoliopsida</taxon>
        <taxon>eudicotyledons</taxon>
        <taxon>Gunneridae</taxon>
        <taxon>Pentapetalae</taxon>
        <taxon>rosids</taxon>
        <taxon>malvids</taxon>
        <taxon>Brassicales</taxon>
        <taxon>Brassicaceae</taxon>
        <taxon>Thlaspideae</taxon>
        <taxon>Thlaspi</taxon>
    </lineage>
</organism>
<dbReference type="NCBIfam" id="TIGR00756">
    <property type="entry name" value="PPR"/>
    <property type="match status" value="3"/>
</dbReference>
<dbReference type="GO" id="GO:0003723">
    <property type="term" value="F:RNA binding"/>
    <property type="evidence" value="ECO:0007669"/>
    <property type="project" value="InterPro"/>
</dbReference>
<dbReference type="AlphaFoldDB" id="A0AAU9S368"/>
<proteinExistence type="predicted"/>
<evidence type="ECO:0000256" key="1">
    <source>
        <dbReference type="ARBA" id="ARBA00022737"/>
    </source>
</evidence>
<dbReference type="InterPro" id="IPR002885">
    <property type="entry name" value="PPR_rpt"/>
</dbReference>
<keyword evidence="4" id="KW-1185">Reference proteome</keyword>
<accession>A0AAU9S368</accession>
<dbReference type="InterPro" id="IPR046960">
    <property type="entry name" value="PPR_At4g14850-like_plant"/>
</dbReference>
<reference evidence="3 4" key="1">
    <citation type="submission" date="2022-03" db="EMBL/GenBank/DDBJ databases">
        <authorList>
            <person name="Nunn A."/>
            <person name="Chopra R."/>
            <person name="Nunn A."/>
            <person name="Contreras Garrido A."/>
        </authorList>
    </citation>
    <scope>NUCLEOTIDE SEQUENCE [LARGE SCALE GENOMIC DNA]</scope>
</reference>
<feature type="repeat" description="PPR" evidence="2">
    <location>
        <begin position="22"/>
        <end position="56"/>
    </location>
</feature>